<dbReference type="NCBIfam" id="TIGR00590">
    <property type="entry name" value="pcna"/>
    <property type="match status" value="1"/>
</dbReference>
<dbReference type="InterPro" id="IPR022649">
    <property type="entry name" value="Pr_cel_nuc_antig_C"/>
</dbReference>
<dbReference type="Gene3D" id="3.10.150.10">
    <property type="entry name" value="DNA Polymerase III, subunit A, domain 2"/>
    <property type="match status" value="2"/>
</dbReference>
<dbReference type="GO" id="GO:0006275">
    <property type="term" value="P:regulation of DNA replication"/>
    <property type="evidence" value="ECO:0007669"/>
    <property type="project" value="InterPro"/>
</dbReference>
<dbReference type="Pfam" id="PF02747">
    <property type="entry name" value="PCNA_C"/>
    <property type="match status" value="1"/>
</dbReference>
<dbReference type="Pfam" id="PF00705">
    <property type="entry name" value="PCNA_N"/>
    <property type="match status" value="1"/>
</dbReference>
<dbReference type="SUPFAM" id="SSF55979">
    <property type="entry name" value="DNA clamp"/>
    <property type="match status" value="2"/>
</dbReference>
<dbReference type="FunFam" id="3.10.150.10:FF:000006">
    <property type="entry name" value="Proliferating cell nuclear antigen"/>
    <property type="match status" value="1"/>
</dbReference>
<evidence type="ECO:0000256" key="2">
    <source>
        <dbReference type="ARBA" id="ARBA00010462"/>
    </source>
</evidence>
<organism evidence="11 12">
    <name type="scientific">Spinacia oleracea</name>
    <name type="common">Spinach</name>
    <dbReference type="NCBI Taxonomy" id="3562"/>
    <lineage>
        <taxon>Eukaryota</taxon>
        <taxon>Viridiplantae</taxon>
        <taxon>Streptophyta</taxon>
        <taxon>Embryophyta</taxon>
        <taxon>Tracheophyta</taxon>
        <taxon>Spermatophyta</taxon>
        <taxon>Magnoliopsida</taxon>
        <taxon>eudicotyledons</taxon>
        <taxon>Gunneridae</taxon>
        <taxon>Pentapetalae</taxon>
        <taxon>Caryophyllales</taxon>
        <taxon>Chenopodiaceae</taxon>
        <taxon>Chenopodioideae</taxon>
        <taxon>Anserineae</taxon>
        <taxon>Spinacia</taxon>
    </lineage>
</organism>
<feature type="compositionally biased region" description="Basic and acidic residues" evidence="8">
    <location>
        <begin position="268"/>
        <end position="288"/>
    </location>
</feature>
<dbReference type="AlphaFoldDB" id="A0A9R0KCV8"/>
<dbReference type="KEGG" id="soe:110805675"/>
<evidence type="ECO:0000256" key="1">
    <source>
        <dbReference type="ARBA" id="ARBA00004123"/>
    </source>
</evidence>
<reference evidence="12" key="2">
    <citation type="submission" date="2025-08" db="UniProtKB">
        <authorList>
            <consortium name="RefSeq"/>
        </authorList>
    </citation>
    <scope>IDENTIFICATION</scope>
    <source>
        <tissue evidence="12">Leaf</tissue>
    </source>
</reference>
<dbReference type="FunFam" id="3.10.150.10:FF:000008">
    <property type="entry name" value="Proliferating cell nuclear antigen"/>
    <property type="match status" value="1"/>
</dbReference>
<dbReference type="GO" id="GO:0030337">
    <property type="term" value="F:DNA polymerase processivity factor activity"/>
    <property type="evidence" value="ECO:0000318"/>
    <property type="project" value="GO_Central"/>
</dbReference>
<protein>
    <recommendedName>
        <fullName evidence="6">DNA sliding clamp PCNA</fullName>
    </recommendedName>
</protein>
<evidence type="ECO:0000313" key="11">
    <source>
        <dbReference type="Proteomes" id="UP000813463"/>
    </source>
</evidence>
<name>A0A9R0KCV8_SPIOL</name>
<dbReference type="InterPro" id="IPR022648">
    <property type="entry name" value="Pr_cel_nuc_antig_N"/>
</dbReference>
<dbReference type="PANTHER" id="PTHR11352">
    <property type="entry name" value="PROLIFERATING CELL NUCLEAR ANTIGEN"/>
    <property type="match status" value="1"/>
</dbReference>
<comment type="similarity">
    <text evidence="2 7">Belongs to the PCNA family.</text>
</comment>
<dbReference type="PROSITE" id="PS01251">
    <property type="entry name" value="PCNA_1"/>
    <property type="match status" value="1"/>
</dbReference>
<keyword evidence="5 6" id="KW-0539">Nucleus</keyword>
<dbReference type="OrthoDB" id="534348at2759"/>
<dbReference type="GO" id="GO:0003677">
    <property type="term" value="F:DNA binding"/>
    <property type="evidence" value="ECO:0007669"/>
    <property type="project" value="UniProtKB-KW"/>
</dbReference>
<evidence type="ECO:0000256" key="5">
    <source>
        <dbReference type="ARBA" id="ARBA00023242"/>
    </source>
</evidence>
<feature type="compositionally biased region" description="Basic and acidic residues" evidence="8">
    <location>
        <begin position="313"/>
        <end position="356"/>
    </location>
</feature>
<comment type="function">
    <text evidence="6">This protein is an auxiliary protein of DNA polymerase delta and is involved in the control of eukaryotic DNA replication by increasing the polymerase's processivity during elongation of the leading strand.</text>
</comment>
<keyword evidence="11" id="KW-1185">Reference proteome</keyword>
<dbReference type="PRINTS" id="PR00339">
    <property type="entry name" value="PCNACYCLIN"/>
</dbReference>
<evidence type="ECO:0000256" key="6">
    <source>
        <dbReference type="RuleBase" id="RU000641"/>
    </source>
</evidence>
<keyword evidence="4 7" id="KW-0238">DNA-binding</keyword>
<dbReference type="Proteomes" id="UP000813463">
    <property type="component" value="Chromosome 1"/>
</dbReference>
<dbReference type="RefSeq" id="XP_021866995.1">
    <property type="nucleotide sequence ID" value="XM_022011303.2"/>
</dbReference>
<reference evidence="11" key="1">
    <citation type="journal article" date="2021" name="Nat. Commun.">
        <title>Genomic analyses provide insights into spinach domestication and the genetic basis of agronomic traits.</title>
        <authorList>
            <person name="Cai X."/>
            <person name="Sun X."/>
            <person name="Xu C."/>
            <person name="Sun H."/>
            <person name="Wang X."/>
            <person name="Ge C."/>
            <person name="Zhang Z."/>
            <person name="Wang Q."/>
            <person name="Fei Z."/>
            <person name="Jiao C."/>
            <person name="Wang Q."/>
        </authorList>
    </citation>
    <scope>NUCLEOTIDE SEQUENCE [LARGE SCALE GENOMIC DNA]</scope>
    <source>
        <strain evidence="11">cv. Varoflay</strain>
    </source>
</reference>
<evidence type="ECO:0000256" key="3">
    <source>
        <dbReference type="ARBA" id="ARBA00022705"/>
    </source>
</evidence>
<dbReference type="CDD" id="cd00577">
    <property type="entry name" value="PCNA"/>
    <property type="match status" value="1"/>
</dbReference>
<dbReference type="HAMAP" id="MF_00317">
    <property type="entry name" value="DNApol_clamp_arch"/>
    <property type="match status" value="1"/>
</dbReference>
<dbReference type="GeneID" id="110805675"/>
<accession>A0A9R0KCV8</accession>
<dbReference type="GO" id="GO:0006272">
    <property type="term" value="P:leading strand elongation"/>
    <property type="evidence" value="ECO:0000318"/>
    <property type="project" value="GO_Central"/>
</dbReference>
<evidence type="ECO:0000259" key="10">
    <source>
        <dbReference type="Pfam" id="PF02747"/>
    </source>
</evidence>
<dbReference type="GO" id="GO:0006298">
    <property type="term" value="P:mismatch repair"/>
    <property type="evidence" value="ECO:0000318"/>
    <property type="project" value="GO_Central"/>
</dbReference>
<evidence type="ECO:0000256" key="8">
    <source>
        <dbReference type="SAM" id="MobiDB-lite"/>
    </source>
</evidence>
<dbReference type="GO" id="GO:0043626">
    <property type="term" value="C:PCNA complex"/>
    <property type="evidence" value="ECO:0000318"/>
    <property type="project" value="GO_Central"/>
</dbReference>
<dbReference type="InterPro" id="IPR046938">
    <property type="entry name" value="DNA_clamp_sf"/>
</dbReference>
<dbReference type="PROSITE" id="PS00293">
    <property type="entry name" value="PCNA_2"/>
    <property type="match status" value="1"/>
</dbReference>
<evidence type="ECO:0000313" key="12">
    <source>
        <dbReference type="RefSeq" id="XP_021866995.1"/>
    </source>
</evidence>
<sequence length="376" mass="41618">MFELRLVQGSLLKRVIDAIKDLVNDANFDCSSTGFSLQAMDSSHVALVALLLRSEGFEHFRCDRTFSMGMSIANMAKMLKCASNDDIITIKADDGTDTVTFMFESPSQDKISDIEMKLMDIDSDHLGIPDAEYEAIVRMPSTEFGSICTSLSTIGDTVTIAVSKQGVTFSTKGDIGSGNITCRQNSSTEKPEEATIIEMKEPVVLTFALKYITTFTKATSLSSQVTISLSSDMPVVVEYKIAEMGHIRYYLAPKIEEEDLETNLQPETRPRTEAREENHAKPEVHQEAQEVVPLAITGTKEENGTEDEIVEDSQVKMETENGADVKLKVEKKPLKSELAMEKDFKMETDSEAETKPTTEATQPKSEVEVMEVEDST</sequence>
<keyword evidence="3 7" id="KW-0235">DNA replication</keyword>
<evidence type="ECO:0000256" key="4">
    <source>
        <dbReference type="ARBA" id="ARBA00023125"/>
    </source>
</evidence>
<dbReference type="InterPro" id="IPR022659">
    <property type="entry name" value="Pr_cel_nuc_antig_CS"/>
</dbReference>
<feature type="domain" description="Proliferating cell nuclear antigen PCNA N-terminal" evidence="9">
    <location>
        <begin position="1"/>
        <end position="124"/>
    </location>
</feature>
<evidence type="ECO:0000259" key="9">
    <source>
        <dbReference type="Pfam" id="PF00705"/>
    </source>
</evidence>
<dbReference type="GO" id="GO:0019985">
    <property type="term" value="P:translesion synthesis"/>
    <property type="evidence" value="ECO:0000318"/>
    <property type="project" value="GO_Central"/>
</dbReference>
<gene>
    <name evidence="12" type="primary">LOC110805675</name>
</gene>
<evidence type="ECO:0000256" key="7">
    <source>
        <dbReference type="RuleBase" id="RU003671"/>
    </source>
</evidence>
<dbReference type="InterPro" id="IPR000730">
    <property type="entry name" value="Pr_cel_nuc_antig"/>
</dbReference>
<proteinExistence type="inferred from homology"/>
<feature type="domain" description="Proliferating cell nuclear antigen PCNA C-terminal" evidence="10">
    <location>
        <begin position="127"/>
        <end position="254"/>
    </location>
</feature>
<feature type="region of interest" description="Disordered" evidence="8">
    <location>
        <begin position="260"/>
        <end position="376"/>
    </location>
</feature>
<dbReference type="PANTHER" id="PTHR11352:SF13">
    <property type="entry name" value="PROLIFERATING CELL NUCLEAR ANTIGEN"/>
    <property type="match status" value="1"/>
</dbReference>
<comment type="subcellular location">
    <subcellularLocation>
        <location evidence="1 6">Nucleus</location>
    </subcellularLocation>
</comment>